<comment type="similarity">
    <text evidence="1">Belongs to the saccharopine dehydrogenase family.</text>
</comment>
<dbReference type="AlphaFoldDB" id="A0A7S2D7P4"/>
<evidence type="ECO:0000256" key="1">
    <source>
        <dbReference type="ARBA" id="ARBA00038048"/>
    </source>
</evidence>
<dbReference type="Pfam" id="PF03435">
    <property type="entry name" value="Sacchrp_dh_NADP"/>
    <property type="match status" value="1"/>
</dbReference>
<dbReference type="PANTHER" id="PTHR12286">
    <property type="entry name" value="SACCHAROPINE DEHYDROGENASE-LIKE OXIDOREDUCTASE"/>
    <property type="match status" value="1"/>
</dbReference>
<name>A0A7S2D7P4_9DINO</name>
<dbReference type="InterPro" id="IPR051276">
    <property type="entry name" value="Saccharopine_DH-like_oxidrdct"/>
</dbReference>
<evidence type="ECO:0000259" key="2">
    <source>
        <dbReference type="Pfam" id="PF03435"/>
    </source>
</evidence>
<dbReference type="PANTHER" id="PTHR12286:SF5">
    <property type="entry name" value="SACCHAROPINE DEHYDROGENASE-LIKE OXIDOREDUCTASE"/>
    <property type="match status" value="1"/>
</dbReference>
<dbReference type="InterPro" id="IPR036291">
    <property type="entry name" value="NAD(P)-bd_dom_sf"/>
</dbReference>
<proteinExistence type="inferred from homology"/>
<evidence type="ECO:0000313" key="3">
    <source>
        <dbReference type="EMBL" id="CAD9446688.1"/>
    </source>
</evidence>
<protein>
    <recommendedName>
        <fullName evidence="2">Saccharopine dehydrogenase NADP binding domain-containing protein</fullName>
    </recommendedName>
</protein>
<dbReference type="GO" id="GO:0005739">
    <property type="term" value="C:mitochondrion"/>
    <property type="evidence" value="ECO:0007669"/>
    <property type="project" value="TreeGrafter"/>
</dbReference>
<reference evidence="3" key="1">
    <citation type="submission" date="2021-01" db="EMBL/GenBank/DDBJ databases">
        <authorList>
            <person name="Corre E."/>
            <person name="Pelletier E."/>
            <person name="Niang G."/>
            <person name="Scheremetjew M."/>
            <person name="Finn R."/>
            <person name="Kale V."/>
            <person name="Holt S."/>
            <person name="Cochrane G."/>
            <person name="Meng A."/>
            <person name="Brown T."/>
            <person name="Cohen L."/>
        </authorList>
    </citation>
    <scope>NUCLEOTIDE SEQUENCE</scope>
    <source>
        <strain evidence="3">CCMP2222</strain>
    </source>
</reference>
<dbReference type="GO" id="GO:0005811">
    <property type="term" value="C:lipid droplet"/>
    <property type="evidence" value="ECO:0007669"/>
    <property type="project" value="TreeGrafter"/>
</dbReference>
<accession>A0A7S2D7P4</accession>
<organism evidence="3">
    <name type="scientific">Alexandrium andersonii</name>
    <dbReference type="NCBI Taxonomy" id="327968"/>
    <lineage>
        <taxon>Eukaryota</taxon>
        <taxon>Sar</taxon>
        <taxon>Alveolata</taxon>
        <taxon>Dinophyceae</taxon>
        <taxon>Gonyaulacales</taxon>
        <taxon>Pyrocystaceae</taxon>
        <taxon>Alexandrium</taxon>
    </lineage>
</organism>
<sequence length="476" mass="52704">MDFDDLDQQTGFRTYDIIVWGATGITGALITEHLDELCAAGKCDKKWAISGRNEEKLKKVKKNCKTNPDYILVREDHMEEDLDYIAEMCTCIIAAAGPYLMVGEKVVQACVNKSTHYVDVTGEIVFNRRVIDKHHEEAHEKGIMIVVMVGFMCALNDVNAYLCQQAVGKLKYSKEFIMCTAAVRGGGSFFSGFSQFEHMRTDEPPLLIDPYSLSSGPPPCGVRDVDKDAIEAYESDLFPGIWCSTGFTGHPGVRVARRAAELFRNSPDAETCDYGDEVVIKSCDCTFSKGQATMNAQMAKPPEDMRKIMSNAQAMEDGLMKGSGGRPGYGAPRETRRMSRSESFCAAEGENGEFAYAHFTGPEGYEFTSMAAVNGAICLCDEQDMIRASERGGVVTAAFAFHGSTWRDRLAEQTWGLHGGEVSKWEVVKEQLTEKVLKDRLTKIEAESKEFSKKMMTGEWATCELPELVTGRHLKG</sequence>
<dbReference type="SUPFAM" id="SSF51735">
    <property type="entry name" value="NAD(P)-binding Rossmann-fold domains"/>
    <property type="match status" value="1"/>
</dbReference>
<dbReference type="GO" id="GO:0009247">
    <property type="term" value="P:glycolipid biosynthetic process"/>
    <property type="evidence" value="ECO:0007669"/>
    <property type="project" value="TreeGrafter"/>
</dbReference>
<gene>
    <name evidence="3" type="ORF">AAND1436_LOCUS23268</name>
</gene>
<feature type="domain" description="Saccharopine dehydrogenase NADP binding" evidence="2">
    <location>
        <begin position="17"/>
        <end position="146"/>
    </location>
</feature>
<dbReference type="Gene3D" id="3.40.50.720">
    <property type="entry name" value="NAD(P)-binding Rossmann-like Domain"/>
    <property type="match status" value="1"/>
</dbReference>
<dbReference type="EMBL" id="HBGQ01047742">
    <property type="protein sequence ID" value="CAD9446688.1"/>
    <property type="molecule type" value="Transcribed_RNA"/>
</dbReference>
<dbReference type="GO" id="GO:0005886">
    <property type="term" value="C:plasma membrane"/>
    <property type="evidence" value="ECO:0007669"/>
    <property type="project" value="TreeGrafter"/>
</dbReference>
<dbReference type="InterPro" id="IPR005097">
    <property type="entry name" value="Sacchrp_dh_NADP-bd"/>
</dbReference>